<keyword evidence="3" id="KW-1185">Reference proteome</keyword>
<comment type="caution">
    <text evidence="2">The sequence shown here is derived from an EMBL/GenBank/DDBJ whole genome shotgun (WGS) entry which is preliminary data.</text>
</comment>
<feature type="non-terminal residue" evidence="2">
    <location>
        <position position="1"/>
    </location>
</feature>
<keyword evidence="1" id="KW-0812">Transmembrane</keyword>
<dbReference type="AlphaFoldDB" id="A0AAD4Q658"/>
<dbReference type="EMBL" id="JAKELL010000047">
    <property type="protein sequence ID" value="KAH8987452.1"/>
    <property type="molecule type" value="Genomic_DNA"/>
</dbReference>
<evidence type="ECO:0000256" key="1">
    <source>
        <dbReference type="SAM" id="Phobius"/>
    </source>
</evidence>
<proteinExistence type="predicted"/>
<evidence type="ECO:0000313" key="2">
    <source>
        <dbReference type="EMBL" id="KAH8987452.1"/>
    </source>
</evidence>
<organism evidence="2 3">
    <name type="scientific">Lactarius akahatsu</name>
    <dbReference type="NCBI Taxonomy" id="416441"/>
    <lineage>
        <taxon>Eukaryota</taxon>
        <taxon>Fungi</taxon>
        <taxon>Dikarya</taxon>
        <taxon>Basidiomycota</taxon>
        <taxon>Agaricomycotina</taxon>
        <taxon>Agaricomycetes</taxon>
        <taxon>Russulales</taxon>
        <taxon>Russulaceae</taxon>
        <taxon>Lactarius</taxon>
    </lineage>
</organism>
<feature type="transmembrane region" description="Helical" evidence="1">
    <location>
        <begin position="6"/>
        <end position="27"/>
    </location>
</feature>
<evidence type="ECO:0000313" key="3">
    <source>
        <dbReference type="Proteomes" id="UP001201163"/>
    </source>
</evidence>
<sequence length="70" mass="8103">FFFFFFFSFSRAICPSVRLLFVVALYPSVTSLRFCLSCLAVYPCVCFAFVVVIVNVRRLSVPKRTAREFT</sequence>
<keyword evidence="1" id="KW-1133">Transmembrane helix</keyword>
<keyword evidence="1" id="KW-0472">Membrane</keyword>
<accession>A0AAD4Q658</accession>
<name>A0AAD4Q658_9AGAM</name>
<dbReference type="Proteomes" id="UP001201163">
    <property type="component" value="Unassembled WGS sequence"/>
</dbReference>
<protein>
    <submittedName>
        <fullName evidence="2">Uncharacterized protein</fullName>
    </submittedName>
</protein>
<gene>
    <name evidence="2" type="ORF">EDB92DRAFT_2090696</name>
</gene>
<reference evidence="2" key="1">
    <citation type="submission" date="2022-01" db="EMBL/GenBank/DDBJ databases">
        <title>Comparative genomics reveals a dynamic genome evolution in the ectomycorrhizal milk-cap (Lactarius) mushrooms.</title>
        <authorList>
            <consortium name="DOE Joint Genome Institute"/>
            <person name="Lebreton A."/>
            <person name="Tang N."/>
            <person name="Kuo A."/>
            <person name="LaButti K."/>
            <person name="Drula E."/>
            <person name="Barry K."/>
            <person name="Clum A."/>
            <person name="Lipzen A."/>
            <person name="Mousain D."/>
            <person name="Ng V."/>
            <person name="Wang R."/>
            <person name="Wang X."/>
            <person name="Dai Y."/>
            <person name="Henrissat B."/>
            <person name="Grigoriev I.V."/>
            <person name="Guerin-Laguette A."/>
            <person name="Yu F."/>
            <person name="Martin F.M."/>
        </authorList>
    </citation>
    <scope>NUCLEOTIDE SEQUENCE</scope>
    <source>
        <strain evidence="2">QP</strain>
    </source>
</reference>
<feature type="transmembrane region" description="Helical" evidence="1">
    <location>
        <begin position="34"/>
        <end position="54"/>
    </location>
</feature>